<dbReference type="InterPro" id="IPR027268">
    <property type="entry name" value="Peptidase_M4/M1_CTD_sf"/>
</dbReference>
<keyword evidence="18" id="KW-1185">Reference proteome</keyword>
<dbReference type="CDD" id="cd09602">
    <property type="entry name" value="M1_APN"/>
    <property type="match status" value="1"/>
</dbReference>
<reference evidence="18" key="1">
    <citation type="submission" date="2018-09" db="EMBL/GenBank/DDBJ databases">
        <authorList>
            <person name="Kim I."/>
        </authorList>
    </citation>
    <scope>NUCLEOTIDE SEQUENCE [LARGE SCALE GENOMIC DNA]</scope>
    <source>
        <strain evidence="18">DD4a</strain>
    </source>
</reference>
<evidence type="ECO:0000256" key="8">
    <source>
        <dbReference type="ARBA" id="ARBA00022723"/>
    </source>
</evidence>
<comment type="catalytic activity">
    <reaction evidence="1">
        <text>Release of an N-terminal amino acid, Xaa-|-Yaa- from a peptide, amide or arylamide. Xaa is preferably Ala, but may be most amino acids including Pro (slow action). When a terminal hydrophobic residue is followed by a prolyl residue, the two may be released as an intact Xaa-Pro dipeptide.</text>
        <dbReference type="EC" id="3.4.11.2"/>
    </reaction>
</comment>
<proteinExistence type="inferred from homology"/>
<evidence type="ECO:0000256" key="7">
    <source>
        <dbReference type="ARBA" id="ARBA00022670"/>
    </source>
</evidence>
<dbReference type="PANTHER" id="PTHR11533">
    <property type="entry name" value="PROTEASE M1 ZINC METALLOPROTEASE"/>
    <property type="match status" value="1"/>
</dbReference>
<feature type="domain" description="Peptidase M1 membrane alanine aminopeptidase" evidence="14">
    <location>
        <begin position="231"/>
        <end position="444"/>
    </location>
</feature>
<evidence type="ECO:0000256" key="4">
    <source>
        <dbReference type="ARBA" id="ARBA00012564"/>
    </source>
</evidence>
<evidence type="ECO:0000256" key="11">
    <source>
        <dbReference type="ARBA" id="ARBA00023049"/>
    </source>
</evidence>
<keyword evidence="7" id="KW-0645">Protease</keyword>
<dbReference type="Gene3D" id="1.10.390.10">
    <property type="entry name" value="Neutral Protease Domain 2"/>
    <property type="match status" value="1"/>
</dbReference>
<evidence type="ECO:0000256" key="2">
    <source>
        <dbReference type="ARBA" id="ARBA00001947"/>
    </source>
</evidence>
<evidence type="ECO:0000256" key="13">
    <source>
        <dbReference type="ARBA" id="ARBA00031533"/>
    </source>
</evidence>
<sequence length="848" mass="92639">MPGENLTRIEAEERAALVSELEYDIALDLTRGPDVFGSTTTIRFRGTPGAETFLDALTVEVAAIRFNGRDLDPAVADGVRIALPPLEAENEVTVVATMRYSRSGEGLHRFVDPVDGLVYLYTQLATTDARRVFACFEQPDLKGRFGVEITAPDGWDVRSNQPVEAQEPVGDGDRWWRFERTPPLSTYLVALIAGAWVAHADELTSVDGRTIPLSVLTRASLAPYIDPEEVFETTKGGFGFYEDAFGIPFPFAKYDQVTVPEYNWGAMENPGLVTFNEVYVFRSTPTEAQRESRAMVVLHELAHMWFGDLVTMRWWDDLWLNESFATFMSFLATAETTRWTDSWATFTTTEKNWGYDQDQLPSTHPIVAEIRSVEDLAVNFDGITYAKGGSVLKQLVAYVGRREFFAGVAAYLKANAWGNATLADLLAHVAVASGRDLAAWSAEWLETSGVNTLVPEIETDPRGVITRFVVKQLPAPVGDQDLRPHRLAVGLYEPEGEDGALVRVQREELDVVGEKTDLPVLLGAKRPAIVLVNDDDLAYAKVRLDAASLAVAQDALSSVAAGLPRTLLWSAIWDMTRDGEAAASDFVRLVLDHVGAETSPNLRGTLLNQAVLAAEEYVDRAVRTAALEQLGDGLLRLLSEAEPGSDAQLQLARSFARVARTDEQLDRLADLDAGAAEGLPLDPELRWQILTGLVAGGRAGEAEIAALLATDDTATGRESALLVRAAIPTAEGKAAAWSSLVDSADLTNAQVESTVKGFVRVHDPELLRPYADRYFAVIERLWAERPFALAEPIAGNAYPRPLADRALADAARAWLDAHPDAASPLRRLVAENLSRTERALAAQTRDAA</sequence>
<evidence type="ECO:0000313" key="17">
    <source>
        <dbReference type="EMBL" id="RIX30623.1"/>
    </source>
</evidence>
<comment type="caution">
    <text evidence="17">The sequence shown here is derived from an EMBL/GenBank/DDBJ whole genome shotgun (WGS) entry which is preliminary data.</text>
</comment>
<evidence type="ECO:0000259" key="16">
    <source>
        <dbReference type="Pfam" id="PF17900"/>
    </source>
</evidence>
<feature type="domain" description="Aminopeptidase N-like N-terminal" evidence="16">
    <location>
        <begin position="118"/>
        <end position="188"/>
    </location>
</feature>
<keyword evidence="11" id="KW-0482">Metalloprotease</keyword>
<dbReference type="GO" id="GO:0005737">
    <property type="term" value="C:cytoplasm"/>
    <property type="evidence" value="ECO:0007669"/>
    <property type="project" value="TreeGrafter"/>
</dbReference>
<evidence type="ECO:0000256" key="1">
    <source>
        <dbReference type="ARBA" id="ARBA00000098"/>
    </source>
</evidence>
<dbReference type="Pfam" id="PF11838">
    <property type="entry name" value="ERAP1_C"/>
    <property type="match status" value="1"/>
</dbReference>
<dbReference type="FunFam" id="2.60.40.1730:FF:000010">
    <property type="entry name" value="Putative aminopeptidase N"/>
    <property type="match status" value="1"/>
</dbReference>
<dbReference type="InterPro" id="IPR001930">
    <property type="entry name" value="Peptidase_M1"/>
</dbReference>
<keyword evidence="8" id="KW-0479">Metal-binding</keyword>
<evidence type="ECO:0000256" key="5">
    <source>
        <dbReference type="ARBA" id="ARBA00015611"/>
    </source>
</evidence>
<dbReference type="GO" id="GO:0016020">
    <property type="term" value="C:membrane"/>
    <property type="evidence" value="ECO:0007669"/>
    <property type="project" value="TreeGrafter"/>
</dbReference>
<dbReference type="InterPro" id="IPR042097">
    <property type="entry name" value="Aminopeptidase_N-like_N_sf"/>
</dbReference>
<dbReference type="EMBL" id="QXTG01000001">
    <property type="protein sequence ID" value="RIX30623.1"/>
    <property type="molecule type" value="Genomic_DNA"/>
</dbReference>
<dbReference type="GO" id="GO:0008270">
    <property type="term" value="F:zinc ion binding"/>
    <property type="evidence" value="ECO:0007669"/>
    <property type="project" value="InterPro"/>
</dbReference>
<dbReference type="Proteomes" id="UP000265742">
    <property type="component" value="Unassembled WGS sequence"/>
</dbReference>
<dbReference type="NCBIfam" id="TIGR02412">
    <property type="entry name" value="pepN_strep_liv"/>
    <property type="match status" value="1"/>
</dbReference>
<dbReference type="Gene3D" id="2.60.40.1730">
    <property type="entry name" value="tricorn interacting facor f3 domain"/>
    <property type="match status" value="1"/>
</dbReference>
<dbReference type="GO" id="GO:0070006">
    <property type="term" value="F:metalloaminopeptidase activity"/>
    <property type="evidence" value="ECO:0007669"/>
    <property type="project" value="TreeGrafter"/>
</dbReference>
<comment type="cofactor">
    <cofactor evidence="2">
        <name>Zn(2+)</name>
        <dbReference type="ChEBI" id="CHEBI:29105"/>
    </cofactor>
</comment>
<protein>
    <recommendedName>
        <fullName evidence="5">Aminopeptidase N</fullName>
        <ecNumber evidence="4">3.4.11.2</ecNumber>
    </recommendedName>
    <alternativeName>
        <fullName evidence="12">Alanine aminopeptidase</fullName>
    </alternativeName>
    <alternativeName>
        <fullName evidence="13">Lysyl aminopeptidase</fullName>
    </alternativeName>
</protein>
<feature type="domain" description="ERAP1-like C-terminal" evidence="15">
    <location>
        <begin position="530"/>
        <end position="838"/>
    </location>
</feature>
<evidence type="ECO:0000313" key="18">
    <source>
        <dbReference type="Proteomes" id="UP000265742"/>
    </source>
</evidence>
<dbReference type="GO" id="GO:0043171">
    <property type="term" value="P:peptide catabolic process"/>
    <property type="evidence" value="ECO:0007669"/>
    <property type="project" value="TreeGrafter"/>
</dbReference>
<dbReference type="PANTHER" id="PTHR11533:SF174">
    <property type="entry name" value="PUROMYCIN-SENSITIVE AMINOPEPTIDASE-RELATED"/>
    <property type="match status" value="1"/>
</dbReference>
<dbReference type="Pfam" id="PF01433">
    <property type="entry name" value="Peptidase_M1"/>
    <property type="match status" value="1"/>
</dbReference>
<organism evidence="17 18">
    <name type="scientific">Amnibacterium setariae</name>
    <dbReference type="NCBI Taxonomy" id="2306585"/>
    <lineage>
        <taxon>Bacteria</taxon>
        <taxon>Bacillati</taxon>
        <taxon>Actinomycetota</taxon>
        <taxon>Actinomycetes</taxon>
        <taxon>Micrococcales</taxon>
        <taxon>Microbacteriaceae</taxon>
        <taxon>Amnibacterium</taxon>
    </lineage>
</organism>
<gene>
    <name evidence="17" type="primary">pepN</name>
    <name evidence="17" type="ORF">D1781_04185</name>
</gene>
<evidence type="ECO:0000256" key="3">
    <source>
        <dbReference type="ARBA" id="ARBA00010136"/>
    </source>
</evidence>
<dbReference type="Pfam" id="PF17900">
    <property type="entry name" value="Peptidase_M1_N"/>
    <property type="match status" value="1"/>
</dbReference>
<name>A0A3A1U2L5_9MICO</name>
<dbReference type="SUPFAM" id="SSF55486">
    <property type="entry name" value="Metalloproteases ('zincins'), catalytic domain"/>
    <property type="match status" value="1"/>
</dbReference>
<dbReference type="InterPro" id="IPR012778">
    <property type="entry name" value="Pept_M1_aminopeptidase"/>
</dbReference>
<dbReference type="GO" id="GO:0006508">
    <property type="term" value="P:proteolysis"/>
    <property type="evidence" value="ECO:0007669"/>
    <property type="project" value="UniProtKB-KW"/>
</dbReference>
<dbReference type="SUPFAM" id="SSF63737">
    <property type="entry name" value="Leukotriene A4 hydrolase N-terminal domain"/>
    <property type="match status" value="1"/>
</dbReference>
<evidence type="ECO:0000256" key="9">
    <source>
        <dbReference type="ARBA" id="ARBA00022801"/>
    </source>
</evidence>
<evidence type="ECO:0000259" key="14">
    <source>
        <dbReference type="Pfam" id="PF01433"/>
    </source>
</evidence>
<dbReference type="GO" id="GO:0042277">
    <property type="term" value="F:peptide binding"/>
    <property type="evidence" value="ECO:0007669"/>
    <property type="project" value="TreeGrafter"/>
</dbReference>
<dbReference type="PRINTS" id="PR00756">
    <property type="entry name" value="ALADIPTASE"/>
</dbReference>
<evidence type="ECO:0000256" key="12">
    <source>
        <dbReference type="ARBA" id="ARBA00029811"/>
    </source>
</evidence>
<evidence type="ECO:0000259" key="15">
    <source>
        <dbReference type="Pfam" id="PF11838"/>
    </source>
</evidence>
<dbReference type="GO" id="GO:0016285">
    <property type="term" value="F:alanyl aminopeptidase activity"/>
    <property type="evidence" value="ECO:0007669"/>
    <property type="project" value="UniProtKB-EC"/>
</dbReference>
<keyword evidence="9 17" id="KW-0378">Hydrolase</keyword>
<dbReference type="FunFam" id="1.10.390.10:FF:000004">
    <property type="entry name" value="Aminopeptidase N"/>
    <property type="match status" value="1"/>
</dbReference>
<dbReference type="AlphaFoldDB" id="A0A3A1U2L5"/>
<dbReference type="InterPro" id="IPR024571">
    <property type="entry name" value="ERAP1-like_C_dom"/>
</dbReference>
<evidence type="ECO:0000256" key="10">
    <source>
        <dbReference type="ARBA" id="ARBA00022833"/>
    </source>
</evidence>
<comment type="similarity">
    <text evidence="3">Belongs to the peptidase M1 family.</text>
</comment>
<accession>A0A3A1U2L5</accession>
<dbReference type="InterPro" id="IPR050344">
    <property type="entry name" value="Peptidase_M1_aminopeptidases"/>
</dbReference>
<dbReference type="OrthoDB" id="100605at2"/>
<dbReference type="GO" id="GO:0005615">
    <property type="term" value="C:extracellular space"/>
    <property type="evidence" value="ECO:0007669"/>
    <property type="project" value="TreeGrafter"/>
</dbReference>
<dbReference type="InterPro" id="IPR045357">
    <property type="entry name" value="Aminopeptidase_N-like_N"/>
</dbReference>
<dbReference type="InterPro" id="IPR014782">
    <property type="entry name" value="Peptidase_M1_dom"/>
</dbReference>
<keyword evidence="10" id="KW-0862">Zinc</keyword>
<keyword evidence="6 17" id="KW-0031">Aminopeptidase</keyword>
<dbReference type="RefSeq" id="WP_119480984.1">
    <property type="nucleotide sequence ID" value="NZ_QXTG01000001.1"/>
</dbReference>
<evidence type="ECO:0000256" key="6">
    <source>
        <dbReference type="ARBA" id="ARBA00022438"/>
    </source>
</evidence>
<dbReference type="EC" id="3.4.11.2" evidence="4"/>